<keyword evidence="1" id="KW-0472">Membrane</keyword>
<feature type="signal peptide" evidence="2">
    <location>
        <begin position="1"/>
        <end position="20"/>
    </location>
</feature>
<evidence type="ECO:0000256" key="2">
    <source>
        <dbReference type="SAM" id="SignalP"/>
    </source>
</evidence>
<dbReference type="EMBL" id="SRXU01000001">
    <property type="protein sequence ID" value="TGX46206.1"/>
    <property type="molecule type" value="Genomic_DNA"/>
</dbReference>
<gene>
    <name evidence="4" type="ORF">E5A74_03345</name>
</gene>
<comment type="caution">
    <text evidence="4">The sequence shown here is derived from an EMBL/GenBank/DDBJ whole genome shotgun (WGS) entry which is preliminary data.</text>
</comment>
<keyword evidence="1" id="KW-0812">Transmembrane</keyword>
<evidence type="ECO:0000256" key="1">
    <source>
        <dbReference type="SAM" id="Phobius"/>
    </source>
</evidence>
<dbReference type="Pfam" id="PF14257">
    <property type="entry name" value="DUF4349"/>
    <property type="match status" value="1"/>
</dbReference>
<dbReference type="InterPro" id="IPR025645">
    <property type="entry name" value="DUF4349"/>
</dbReference>
<organism evidence="4 5">
    <name type="scientific">Sphingomonas naasensis</name>
    <dbReference type="NCBI Taxonomy" id="1344951"/>
    <lineage>
        <taxon>Bacteria</taxon>
        <taxon>Pseudomonadati</taxon>
        <taxon>Pseudomonadota</taxon>
        <taxon>Alphaproteobacteria</taxon>
        <taxon>Sphingomonadales</taxon>
        <taxon>Sphingomonadaceae</taxon>
        <taxon>Sphingomonas</taxon>
    </lineage>
</organism>
<sequence length="296" mass="31301">MRLISPLAIAALLAACSSQTGDPSGQAGDAGGTPTTAEMAAPADAASGNPANPDNATKLPISLPKLTYSYALSYLVPGDRIAATQDAHRDLCEEMGPARCQLIGLERGIGDAETNRAMLKLRVATAEARRFQILLDHGVTEAGGRTENARIATDEVSKQIVDTEARIRQRELLVARLTEALRTRSGKPSELVAAERSVTEAQEELDQARGWLGELRGRVAMSEFDIHYGAIAPAASAQGLGVRLGEAAQGSGAVFLIGLNLLLSLLIYVLPWLALLALPVLVLRGLRKRRLPAEAG</sequence>
<feature type="transmembrane region" description="Helical" evidence="1">
    <location>
        <begin position="253"/>
        <end position="283"/>
    </location>
</feature>
<feature type="domain" description="DUF4349" evidence="3">
    <location>
        <begin position="65"/>
        <end position="284"/>
    </location>
</feature>
<dbReference type="RefSeq" id="WP_135982805.1">
    <property type="nucleotide sequence ID" value="NZ_JAASQM010000001.1"/>
</dbReference>
<dbReference type="PROSITE" id="PS51257">
    <property type="entry name" value="PROKAR_LIPOPROTEIN"/>
    <property type="match status" value="1"/>
</dbReference>
<feature type="chain" id="PRO_5021032745" evidence="2">
    <location>
        <begin position="21"/>
        <end position="296"/>
    </location>
</feature>
<evidence type="ECO:0000313" key="5">
    <source>
        <dbReference type="Proteomes" id="UP000309848"/>
    </source>
</evidence>
<protein>
    <submittedName>
        <fullName evidence="4">DUF4349 domain-containing protein</fullName>
    </submittedName>
</protein>
<keyword evidence="1" id="KW-1133">Transmembrane helix</keyword>
<keyword evidence="2" id="KW-0732">Signal</keyword>
<name>A0A4S1WX67_9SPHN</name>
<evidence type="ECO:0000259" key="3">
    <source>
        <dbReference type="Pfam" id="PF14257"/>
    </source>
</evidence>
<proteinExistence type="predicted"/>
<dbReference type="OrthoDB" id="7448632at2"/>
<reference evidence="4 5" key="1">
    <citation type="submission" date="2019-04" db="EMBL/GenBank/DDBJ databases">
        <title>Sphingomonas psychrotolerans sp. nov., isolated from soil in the Tianshan Mountains, Xinjiang, China.</title>
        <authorList>
            <person name="Luo Y."/>
            <person name="Sheng H."/>
        </authorList>
    </citation>
    <scope>NUCLEOTIDE SEQUENCE [LARGE SCALE GENOMIC DNA]</scope>
    <source>
        <strain evidence="4 5">KIS18-15</strain>
    </source>
</reference>
<keyword evidence="5" id="KW-1185">Reference proteome</keyword>
<dbReference type="Proteomes" id="UP000309848">
    <property type="component" value="Unassembled WGS sequence"/>
</dbReference>
<evidence type="ECO:0000313" key="4">
    <source>
        <dbReference type="EMBL" id="TGX46206.1"/>
    </source>
</evidence>
<dbReference type="AlphaFoldDB" id="A0A4S1WX67"/>
<accession>A0A4S1WX67</accession>